<dbReference type="PANTHER" id="PTHR43169">
    <property type="entry name" value="EXSB FAMILY PROTEIN"/>
    <property type="match status" value="1"/>
</dbReference>
<proteinExistence type="predicted"/>
<dbReference type="SUPFAM" id="SSF52402">
    <property type="entry name" value="Adenine nucleotide alpha hydrolases-like"/>
    <property type="match status" value="1"/>
</dbReference>
<protein>
    <submittedName>
        <fullName evidence="1">Adenine nucleotide alpha hydrolase</fullName>
    </submittedName>
</protein>
<evidence type="ECO:0000313" key="1">
    <source>
        <dbReference type="EMBL" id="MFC3144192.1"/>
    </source>
</evidence>
<keyword evidence="2" id="KW-1185">Reference proteome</keyword>
<keyword evidence="1" id="KW-0378">Hydrolase</keyword>
<gene>
    <name evidence="1" type="ORF">ACFOGP_15835</name>
</gene>
<dbReference type="GO" id="GO:0016787">
    <property type="term" value="F:hydrolase activity"/>
    <property type="evidence" value="ECO:0007669"/>
    <property type="project" value="UniProtKB-KW"/>
</dbReference>
<comment type="caution">
    <text evidence="1">The sequence shown here is derived from an EMBL/GenBank/DDBJ whole genome shotgun (WGS) entry which is preliminary data.</text>
</comment>
<reference evidence="2" key="1">
    <citation type="journal article" date="2019" name="Int. J. Syst. Evol. Microbiol.">
        <title>The Global Catalogue of Microorganisms (GCM) 10K type strain sequencing project: providing services to taxonomists for standard genome sequencing and annotation.</title>
        <authorList>
            <consortium name="The Broad Institute Genomics Platform"/>
            <consortium name="The Broad Institute Genome Sequencing Center for Infectious Disease"/>
            <person name="Wu L."/>
            <person name="Ma J."/>
        </authorList>
    </citation>
    <scope>NUCLEOTIDE SEQUENCE [LARGE SCALE GENOMIC DNA]</scope>
    <source>
        <strain evidence="2">KCTC 52366</strain>
    </source>
</reference>
<dbReference type="Proteomes" id="UP001595632">
    <property type="component" value="Unassembled WGS sequence"/>
</dbReference>
<dbReference type="RefSeq" id="WP_275631452.1">
    <property type="nucleotide sequence ID" value="NZ_JARGYD010000001.1"/>
</dbReference>
<dbReference type="EMBL" id="JBHRTB010000010">
    <property type="protein sequence ID" value="MFC3144192.1"/>
    <property type="molecule type" value="Genomic_DNA"/>
</dbReference>
<dbReference type="InterPro" id="IPR014729">
    <property type="entry name" value="Rossmann-like_a/b/a_fold"/>
</dbReference>
<organism evidence="1 2">
    <name type="scientific">Psychromarinibacter halotolerans</name>
    <dbReference type="NCBI Taxonomy" id="1775175"/>
    <lineage>
        <taxon>Bacteria</taxon>
        <taxon>Pseudomonadati</taxon>
        <taxon>Pseudomonadota</taxon>
        <taxon>Alphaproteobacteria</taxon>
        <taxon>Rhodobacterales</taxon>
        <taxon>Paracoccaceae</taxon>
        <taxon>Psychromarinibacter</taxon>
    </lineage>
</organism>
<evidence type="ECO:0000313" key="2">
    <source>
        <dbReference type="Proteomes" id="UP001595632"/>
    </source>
</evidence>
<dbReference type="Gene3D" id="3.40.50.620">
    <property type="entry name" value="HUPs"/>
    <property type="match status" value="1"/>
</dbReference>
<accession>A0ABV7GYI2</accession>
<dbReference type="InterPro" id="IPR052188">
    <property type="entry name" value="Ni-pincer_cofactor_biosynth"/>
</dbReference>
<sequence length="259" mass="27593">MSALARLRTVLSRHDRIAVAVSGGVDSMTLAHVAHGIGGTVMIHAISAAVPAEATARVRRHAAASGWRLRIVDAGEFGDPRYRENPVNRCYFCKQNLYKTIRDLCDGAVMSGTNLDDLGDFRPGLTAAKEQGVVHPYVEARIGKDDVYGLARALGLGDLHRLPAQPCLASRIETDIRVEAADLAFVDAVESGVRRLLGAATVVRCRVTHGGVVLELDGDEGPGATRAATLAQRLCDASDRAFLGARPYRQGAAFLRGTA</sequence>
<dbReference type="PANTHER" id="PTHR43169:SF2">
    <property type="entry name" value="NAD_GMP SYNTHASE DOMAIN-CONTAINING PROTEIN"/>
    <property type="match status" value="1"/>
</dbReference>
<name>A0ABV7GYI2_9RHOB</name>